<keyword evidence="1" id="KW-1133">Transmembrane helix</keyword>
<sequence length="213" mass="24288">MLEQVKNHILGYSVTLAIGTATVVSSAIYFLVIQDMEREVTFTTSKNVALQQQISTLQTTITDITQISDKRTNERLKEYKEIYVIKENLLKSRVNELEMSLSSCKKSLDISDSYGNKTSEAYKSFVSYLRTLKKQETSVANELSVLHKTLLRIKKEYNYRQAECDKQGKNLGNICELASSQLGEISAIESEIETKRVYLDNLSEQLLKLNTHQ</sequence>
<evidence type="ECO:0000256" key="1">
    <source>
        <dbReference type="SAM" id="Phobius"/>
    </source>
</evidence>
<protein>
    <recommendedName>
        <fullName evidence="4">Chromosome partitioning protein ParA</fullName>
    </recommendedName>
</protein>
<dbReference type="EMBL" id="LIRS01000048">
    <property type="protein sequence ID" value="KOY38598.1"/>
    <property type="molecule type" value="Genomic_DNA"/>
</dbReference>
<dbReference type="AlphaFoldDB" id="A0AAW3J054"/>
<evidence type="ECO:0000313" key="2">
    <source>
        <dbReference type="EMBL" id="KOY38598.1"/>
    </source>
</evidence>
<evidence type="ECO:0008006" key="4">
    <source>
        <dbReference type="Google" id="ProtNLM"/>
    </source>
</evidence>
<name>A0AAW3J054_VIBPH</name>
<comment type="caution">
    <text evidence="2">The sequence shown here is derived from an EMBL/GenBank/DDBJ whole genome shotgun (WGS) entry which is preliminary data.</text>
</comment>
<proteinExistence type="predicted"/>
<organism evidence="2 3">
    <name type="scientific">Vibrio parahaemolyticus</name>
    <dbReference type="NCBI Taxonomy" id="670"/>
    <lineage>
        <taxon>Bacteria</taxon>
        <taxon>Pseudomonadati</taxon>
        <taxon>Pseudomonadota</taxon>
        <taxon>Gammaproteobacteria</taxon>
        <taxon>Vibrionales</taxon>
        <taxon>Vibrionaceae</taxon>
        <taxon>Vibrio</taxon>
    </lineage>
</organism>
<feature type="transmembrane region" description="Helical" evidence="1">
    <location>
        <begin position="12"/>
        <end position="32"/>
    </location>
</feature>
<gene>
    <name evidence="2" type="ORF">ACX05_06945</name>
</gene>
<evidence type="ECO:0000313" key="3">
    <source>
        <dbReference type="Proteomes" id="UP000037697"/>
    </source>
</evidence>
<dbReference type="RefSeq" id="WP_042762928.1">
    <property type="nucleotide sequence ID" value="NZ_JAMQAC010000028.1"/>
</dbReference>
<dbReference type="Proteomes" id="UP000037697">
    <property type="component" value="Unassembled WGS sequence"/>
</dbReference>
<reference evidence="2 3" key="1">
    <citation type="submission" date="2015-07" db="EMBL/GenBank/DDBJ databases">
        <title>Foodborne Vibrio parahaemolyticus Isolates.</title>
        <authorList>
            <person name="Ronholm J."/>
            <person name="Petronella N."/>
            <person name="Kenwell R."/>
            <person name="Banerjee S."/>
        </authorList>
    </citation>
    <scope>NUCLEOTIDE SEQUENCE [LARGE SCALE GENOMIC DNA]</scope>
    <source>
        <strain evidence="2 3">HS-06-05</strain>
    </source>
</reference>
<keyword evidence="1" id="KW-0472">Membrane</keyword>
<keyword evidence="1" id="KW-0812">Transmembrane</keyword>
<accession>A0AAW3J054</accession>